<dbReference type="InterPro" id="IPR003501">
    <property type="entry name" value="PTS_EIIB_2/3"/>
</dbReference>
<keyword evidence="17" id="KW-1185">Reference proteome</keyword>
<evidence type="ECO:0000313" key="17">
    <source>
        <dbReference type="Proteomes" id="UP001059773"/>
    </source>
</evidence>
<dbReference type="Pfam" id="PF02302">
    <property type="entry name" value="PTS_IIB"/>
    <property type="match status" value="1"/>
</dbReference>
<comment type="subcellular location">
    <subcellularLocation>
        <location evidence="1">Cell inner membrane</location>
        <topology evidence="1">Multi-pass membrane protein</topology>
    </subcellularLocation>
</comment>
<dbReference type="EMBL" id="CP101914">
    <property type="protein sequence ID" value="UUI02319.1"/>
    <property type="molecule type" value="Genomic_DNA"/>
</dbReference>
<keyword evidence="10 13" id="KW-1133">Transmembrane helix</keyword>
<keyword evidence="7" id="KW-0598">Phosphotransferase system</keyword>
<dbReference type="InterPro" id="IPR013014">
    <property type="entry name" value="PTS_EIIC_2"/>
</dbReference>
<keyword evidence="9" id="KW-0418">Kinase</keyword>
<keyword evidence="2" id="KW-0813">Transport</keyword>
<feature type="transmembrane region" description="Helical" evidence="13">
    <location>
        <begin position="330"/>
        <end position="350"/>
    </location>
</feature>
<evidence type="ECO:0000256" key="8">
    <source>
        <dbReference type="ARBA" id="ARBA00022692"/>
    </source>
</evidence>
<evidence type="ECO:0000256" key="4">
    <source>
        <dbReference type="ARBA" id="ARBA00022553"/>
    </source>
</evidence>
<keyword evidence="5" id="KW-0762">Sugar transport</keyword>
<keyword evidence="11 13" id="KW-0472">Membrane</keyword>
<reference evidence="16" key="1">
    <citation type="submission" date="2022-07" db="EMBL/GenBank/DDBJ databases">
        <title>FELIX.</title>
        <authorList>
            <person name="Wan K.H."/>
            <person name="Park S."/>
            <person name="Lawrence Q."/>
            <person name="Eichenberger J.P."/>
            <person name="Booth B.W."/>
            <person name="Piaggio A.J."/>
            <person name="Chandler J.C."/>
            <person name="Franklin A.B."/>
            <person name="Celniker S.E."/>
        </authorList>
    </citation>
    <scope>NUCLEOTIDE SEQUENCE</scope>
    <source>
        <strain evidence="16">QA-1986 374</strain>
    </source>
</reference>
<keyword evidence="3" id="KW-1003">Cell membrane</keyword>
<evidence type="ECO:0000256" key="10">
    <source>
        <dbReference type="ARBA" id="ARBA00022989"/>
    </source>
</evidence>
<organism evidence="16 17">
    <name type="scientific">Oceanobacillus jeddahense</name>
    <dbReference type="NCBI Taxonomy" id="1462527"/>
    <lineage>
        <taxon>Bacteria</taxon>
        <taxon>Bacillati</taxon>
        <taxon>Bacillota</taxon>
        <taxon>Bacilli</taxon>
        <taxon>Bacillales</taxon>
        <taxon>Bacillaceae</taxon>
        <taxon>Oceanobacillus</taxon>
    </lineage>
</organism>
<feature type="region of interest" description="Disordered" evidence="12">
    <location>
        <begin position="102"/>
        <end position="123"/>
    </location>
</feature>
<feature type="domain" description="PTS EIIB type-2" evidence="14">
    <location>
        <begin position="2"/>
        <end position="99"/>
    </location>
</feature>
<keyword evidence="6" id="KW-0808">Transferase</keyword>
<dbReference type="PROSITE" id="PS51099">
    <property type="entry name" value="PTS_EIIB_TYPE_2"/>
    <property type="match status" value="1"/>
</dbReference>
<dbReference type="InterPro" id="IPR050864">
    <property type="entry name" value="Bacterial_PTS_Sugar_Transport"/>
</dbReference>
<dbReference type="NCBIfam" id="TIGR01427">
    <property type="entry name" value="PTS_IIC_fructo"/>
    <property type="match status" value="1"/>
</dbReference>
<feature type="transmembrane region" description="Helical" evidence="13">
    <location>
        <begin position="245"/>
        <end position="268"/>
    </location>
</feature>
<dbReference type="InterPro" id="IPR003353">
    <property type="entry name" value="PTS_IIB_fruc"/>
</dbReference>
<feature type="transmembrane region" description="Helical" evidence="13">
    <location>
        <begin position="139"/>
        <end position="160"/>
    </location>
</feature>
<evidence type="ECO:0000256" key="6">
    <source>
        <dbReference type="ARBA" id="ARBA00022679"/>
    </source>
</evidence>
<dbReference type="Pfam" id="PF02378">
    <property type="entry name" value="PTS_EIIC"/>
    <property type="match status" value="1"/>
</dbReference>
<dbReference type="InterPro" id="IPR036095">
    <property type="entry name" value="PTS_EIIB-like_sf"/>
</dbReference>
<dbReference type="CDD" id="cd05569">
    <property type="entry name" value="PTS_IIB_fructose"/>
    <property type="match status" value="1"/>
</dbReference>
<evidence type="ECO:0000256" key="7">
    <source>
        <dbReference type="ARBA" id="ARBA00022683"/>
    </source>
</evidence>
<feature type="domain" description="PTS EIIC type-2" evidence="15">
    <location>
        <begin position="129"/>
        <end position="455"/>
    </location>
</feature>
<dbReference type="InterPro" id="IPR003352">
    <property type="entry name" value="PTS_EIIC"/>
</dbReference>
<keyword evidence="8 13" id="KW-0812">Transmembrane</keyword>
<evidence type="ECO:0000259" key="14">
    <source>
        <dbReference type="PROSITE" id="PS51099"/>
    </source>
</evidence>
<evidence type="ECO:0000256" key="2">
    <source>
        <dbReference type="ARBA" id="ARBA00022448"/>
    </source>
</evidence>
<evidence type="ECO:0000259" key="15">
    <source>
        <dbReference type="PROSITE" id="PS51104"/>
    </source>
</evidence>
<evidence type="ECO:0000256" key="11">
    <source>
        <dbReference type="ARBA" id="ARBA00023136"/>
    </source>
</evidence>
<feature type="transmembrane region" description="Helical" evidence="13">
    <location>
        <begin position="288"/>
        <end position="310"/>
    </location>
</feature>
<feature type="compositionally biased region" description="Basic and acidic residues" evidence="12">
    <location>
        <begin position="114"/>
        <end position="123"/>
    </location>
</feature>
<evidence type="ECO:0000313" key="16">
    <source>
        <dbReference type="EMBL" id="UUI02319.1"/>
    </source>
</evidence>
<dbReference type="PROSITE" id="PS51104">
    <property type="entry name" value="PTS_EIIC_TYPE_2"/>
    <property type="match status" value="1"/>
</dbReference>
<feature type="transmembrane region" description="Helical" evidence="13">
    <location>
        <begin position="214"/>
        <end position="233"/>
    </location>
</feature>
<name>A0ABY5JUS2_9BACI</name>
<sequence>MKKIVAITSCSTGIAHTYMAAEALEVAAKELGYEIKVETQGSIGAENALTQEDIEQADTVLIAASTTVDKSRFKGKRLLEVDVNEAIQDGENLIERSLGASVYQKESDSEENKDDEKDSEEGKGTFSGIYSHLMTGVSYMIPFVVAGGLLTALAFAFGGIDAEGEIASSLSQLGDIAMALMWPALGGYVAFSIASRPGLVPGMVAGMLASSMDAGFLGSLAGGFLAGYTIVILRKLIRLPKNFSGLLPILILPLFSVLISGLIFIYVIGGPLIALNDGLTSWLNGLTGINSVLLGLILGGMMAIDLAGPIGKAAYFFGVASLTNLSQGEVSTVMAAVMVAGMVPPLAMALSSTIIGKERYTLEQREAGKSAWVLGFSFISEGAIPFAVADPIRVLPSVTVGAAVTGGLSMLFGSGIAVPHGGFFVFFIPGAVEGLLFYVLALAIGVAISGILVTVLKKPINKKSEAEEKKQMNKVG</sequence>
<accession>A0ABY5JUS2</accession>
<evidence type="ECO:0000256" key="3">
    <source>
        <dbReference type="ARBA" id="ARBA00022475"/>
    </source>
</evidence>
<feature type="transmembrane region" description="Helical" evidence="13">
    <location>
        <begin position="172"/>
        <end position="194"/>
    </location>
</feature>
<dbReference type="NCBIfam" id="TIGR00829">
    <property type="entry name" value="FRU"/>
    <property type="match status" value="1"/>
</dbReference>
<gene>
    <name evidence="16" type="ORF">NP439_20120</name>
</gene>
<evidence type="ECO:0000256" key="12">
    <source>
        <dbReference type="SAM" id="MobiDB-lite"/>
    </source>
</evidence>
<dbReference type="InterPro" id="IPR006327">
    <property type="entry name" value="PTS_IIC_fruc"/>
</dbReference>
<feature type="transmembrane region" description="Helical" evidence="13">
    <location>
        <begin position="435"/>
        <end position="456"/>
    </location>
</feature>
<dbReference type="PANTHER" id="PTHR30505:SF0">
    <property type="entry name" value="FRUCTOSE-LIKE PTS SYSTEM EIIBC COMPONENT-RELATED"/>
    <property type="match status" value="1"/>
</dbReference>
<dbReference type="InterPro" id="IPR013011">
    <property type="entry name" value="PTS_EIIB_2"/>
</dbReference>
<evidence type="ECO:0000256" key="9">
    <source>
        <dbReference type="ARBA" id="ARBA00022777"/>
    </source>
</evidence>
<dbReference type="RefSeq" id="WP_256707562.1">
    <property type="nucleotide sequence ID" value="NZ_CP101914.1"/>
</dbReference>
<feature type="transmembrane region" description="Helical" evidence="13">
    <location>
        <begin position="400"/>
        <end position="429"/>
    </location>
</feature>
<keyword evidence="4" id="KW-0597">Phosphoprotein</keyword>
<proteinExistence type="predicted"/>
<evidence type="ECO:0000256" key="5">
    <source>
        <dbReference type="ARBA" id="ARBA00022597"/>
    </source>
</evidence>
<dbReference type="SUPFAM" id="SSF52794">
    <property type="entry name" value="PTS system IIB component-like"/>
    <property type="match status" value="1"/>
</dbReference>
<dbReference type="Proteomes" id="UP001059773">
    <property type="component" value="Chromosome"/>
</dbReference>
<dbReference type="PANTHER" id="PTHR30505">
    <property type="entry name" value="FRUCTOSE-LIKE PERMEASE"/>
    <property type="match status" value="1"/>
</dbReference>
<evidence type="ECO:0000256" key="13">
    <source>
        <dbReference type="SAM" id="Phobius"/>
    </source>
</evidence>
<evidence type="ECO:0000256" key="1">
    <source>
        <dbReference type="ARBA" id="ARBA00004429"/>
    </source>
</evidence>
<protein>
    <submittedName>
        <fullName evidence="16">Fructose-specific PTS transporter subunit EIIC</fullName>
    </submittedName>
</protein>
<dbReference type="Gene3D" id="3.40.50.2300">
    <property type="match status" value="1"/>
</dbReference>